<dbReference type="GO" id="GO:0006955">
    <property type="term" value="P:immune response"/>
    <property type="evidence" value="ECO:0007669"/>
    <property type="project" value="InterPro"/>
</dbReference>
<dbReference type="InterPro" id="IPR014745">
    <property type="entry name" value="MHC_II_a/b_N"/>
</dbReference>
<accession>A0A8C1V2C8</accession>
<reference evidence="4" key="1">
    <citation type="submission" date="2025-08" db="UniProtKB">
        <authorList>
            <consortium name="Ensembl"/>
        </authorList>
    </citation>
    <scope>IDENTIFICATION</scope>
</reference>
<evidence type="ECO:0000313" key="5">
    <source>
        <dbReference type="Proteomes" id="UP000694700"/>
    </source>
</evidence>
<evidence type="ECO:0000256" key="2">
    <source>
        <dbReference type="SAM" id="Phobius"/>
    </source>
</evidence>
<feature type="transmembrane region" description="Helical" evidence="2">
    <location>
        <begin position="140"/>
        <end position="161"/>
    </location>
</feature>
<dbReference type="AlphaFoldDB" id="A0A8C1V2C8"/>
<protein>
    <recommendedName>
        <fullName evidence="3">MHC class II beta chain N-terminal domain-containing protein</fullName>
    </recommendedName>
</protein>
<dbReference type="InterPro" id="IPR011162">
    <property type="entry name" value="MHC_I/II-like_Ag-recog"/>
</dbReference>
<keyword evidence="2" id="KW-0812">Transmembrane</keyword>
<keyword evidence="1" id="KW-0325">Glycoprotein</keyword>
<keyword evidence="2" id="KW-0472">Membrane</keyword>
<evidence type="ECO:0000259" key="3">
    <source>
        <dbReference type="SMART" id="SM00921"/>
    </source>
</evidence>
<dbReference type="SUPFAM" id="SSF54452">
    <property type="entry name" value="MHC antigen-recognition domain"/>
    <property type="match status" value="1"/>
</dbReference>
<dbReference type="InterPro" id="IPR000353">
    <property type="entry name" value="MHC_II_b_N"/>
</dbReference>
<keyword evidence="2" id="KW-1133">Transmembrane helix</keyword>
<dbReference type="GO" id="GO:0019882">
    <property type="term" value="P:antigen processing and presentation"/>
    <property type="evidence" value="ECO:0007669"/>
    <property type="project" value="InterPro"/>
</dbReference>
<evidence type="ECO:0000313" key="4">
    <source>
        <dbReference type="Ensembl" id="ENSCCRP00015045665.1"/>
    </source>
</evidence>
<dbReference type="Ensembl" id="ENSCCRT00015047197.1">
    <property type="protein sequence ID" value="ENSCCRP00015045665.1"/>
    <property type="gene ID" value="ENSCCRG00015018925.1"/>
</dbReference>
<sequence length="173" mass="19702">MFSSDIPSKWTSSIFLHLHSFLANVYYRYHMSRCIYSSSNISDMFDSTLRRFVGFNEYGKKLAESWKNGTFVHEERDIVDWFCKCNAEIFDSSISDKSGKWHKTFLSFLLSTCRANATVQISCMVEHANLSLPESERNKIAIGAFGLVLGIIIAAAGLIYYKKKSTGRILVPQ</sequence>
<dbReference type="SMART" id="SM00921">
    <property type="entry name" value="MHC_II_beta"/>
    <property type="match status" value="1"/>
</dbReference>
<feature type="domain" description="MHC class II beta chain N-terminal" evidence="3">
    <location>
        <begin position="32"/>
        <end position="91"/>
    </location>
</feature>
<proteinExistence type="predicted"/>
<dbReference type="GO" id="GO:0042613">
    <property type="term" value="C:MHC class II protein complex"/>
    <property type="evidence" value="ECO:0007669"/>
    <property type="project" value="InterPro"/>
</dbReference>
<name>A0A8C1V2C8_CYPCA</name>
<evidence type="ECO:0000256" key="1">
    <source>
        <dbReference type="ARBA" id="ARBA00023180"/>
    </source>
</evidence>
<organism evidence="4 5">
    <name type="scientific">Cyprinus carpio</name>
    <name type="common">Common carp</name>
    <dbReference type="NCBI Taxonomy" id="7962"/>
    <lineage>
        <taxon>Eukaryota</taxon>
        <taxon>Metazoa</taxon>
        <taxon>Chordata</taxon>
        <taxon>Craniata</taxon>
        <taxon>Vertebrata</taxon>
        <taxon>Euteleostomi</taxon>
        <taxon>Actinopterygii</taxon>
        <taxon>Neopterygii</taxon>
        <taxon>Teleostei</taxon>
        <taxon>Ostariophysi</taxon>
        <taxon>Cypriniformes</taxon>
        <taxon>Cyprinidae</taxon>
        <taxon>Cyprininae</taxon>
        <taxon>Cyprinus</taxon>
    </lineage>
</organism>
<dbReference type="Proteomes" id="UP000694700">
    <property type="component" value="Unplaced"/>
</dbReference>
<dbReference type="Gene3D" id="3.10.320.10">
    <property type="entry name" value="Class II Histocompatibility Antigen, M Beta Chain, Chain B, domain 1"/>
    <property type="match status" value="1"/>
</dbReference>